<reference evidence="1 2" key="1">
    <citation type="journal article" date="2021" name="Elife">
        <title>Chloroplast acquisition without the gene transfer in kleptoplastic sea slugs, Plakobranchus ocellatus.</title>
        <authorList>
            <person name="Maeda T."/>
            <person name="Takahashi S."/>
            <person name="Yoshida T."/>
            <person name="Shimamura S."/>
            <person name="Takaki Y."/>
            <person name="Nagai Y."/>
            <person name="Toyoda A."/>
            <person name="Suzuki Y."/>
            <person name="Arimoto A."/>
            <person name="Ishii H."/>
            <person name="Satoh N."/>
            <person name="Nishiyama T."/>
            <person name="Hasebe M."/>
            <person name="Maruyama T."/>
            <person name="Minagawa J."/>
            <person name="Obokata J."/>
            <person name="Shigenobu S."/>
        </authorList>
    </citation>
    <scope>NUCLEOTIDE SEQUENCE [LARGE SCALE GENOMIC DNA]</scope>
</reference>
<organism evidence="1 2">
    <name type="scientific">Elysia marginata</name>
    <dbReference type="NCBI Taxonomy" id="1093978"/>
    <lineage>
        <taxon>Eukaryota</taxon>
        <taxon>Metazoa</taxon>
        <taxon>Spiralia</taxon>
        <taxon>Lophotrochozoa</taxon>
        <taxon>Mollusca</taxon>
        <taxon>Gastropoda</taxon>
        <taxon>Heterobranchia</taxon>
        <taxon>Euthyneura</taxon>
        <taxon>Panpulmonata</taxon>
        <taxon>Sacoglossa</taxon>
        <taxon>Placobranchoidea</taxon>
        <taxon>Plakobranchidae</taxon>
        <taxon>Elysia</taxon>
    </lineage>
</organism>
<comment type="caution">
    <text evidence="1">The sequence shown here is derived from an EMBL/GenBank/DDBJ whole genome shotgun (WGS) entry which is preliminary data.</text>
</comment>
<dbReference type="EMBL" id="BMAT01001988">
    <property type="protein sequence ID" value="GFR96819.1"/>
    <property type="molecule type" value="Genomic_DNA"/>
</dbReference>
<dbReference type="CDD" id="cd00037">
    <property type="entry name" value="CLECT"/>
    <property type="match status" value="1"/>
</dbReference>
<dbReference type="SUPFAM" id="SSF56436">
    <property type="entry name" value="C-type lectin-like"/>
    <property type="match status" value="1"/>
</dbReference>
<dbReference type="InterPro" id="IPR016187">
    <property type="entry name" value="CTDL_fold"/>
</dbReference>
<dbReference type="Gene3D" id="3.10.100.10">
    <property type="entry name" value="Mannose-Binding Protein A, subunit A"/>
    <property type="match status" value="1"/>
</dbReference>
<dbReference type="InterPro" id="IPR016186">
    <property type="entry name" value="C-type_lectin-like/link_sf"/>
</dbReference>
<evidence type="ECO:0008006" key="3">
    <source>
        <dbReference type="Google" id="ProtNLM"/>
    </source>
</evidence>
<accession>A0AAV4HGY9</accession>
<evidence type="ECO:0000313" key="2">
    <source>
        <dbReference type="Proteomes" id="UP000762676"/>
    </source>
</evidence>
<sequence length="139" mass="16288">MEGEGASTCGLGWLEMEPSVCVRIQTQALTWSQASNECRKRGGHLMDTISTGHRWRFFQERLPLKKAYWINKVQSQKMSEDGLECRSVHQEEHERRIKLVLKLSENCDEHHQQDGYICERRMHTSSTGRTYYRILTKST</sequence>
<evidence type="ECO:0000313" key="1">
    <source>
        <dbReference type="EMBL" id="GFR96819.1"/>
    </source>
</evidence>
<name>A0AAV4HGY9_9GAST</name>
<gene>
    <name evidence="1" type="ORF">ElyMa_000978300</name>
</gene>
<keyword evidence="2" id="KW-1185">Reference proteome</keyword>
<protein>
    <recommendedName>
        <fullName evidence="3">C-type lectin domain-containing protein</fullName>
    </recommendedName>
</protein>
<dbReference type="AlphaFoldDB" id="A0AAV4HGY9"/>
<proteinExistence type="predicted"/>
<dbReference type="Proteomes" id="UP000762676">
    <property type="component" value="Unassembled WGS sequence"/>
</dbReference>